<evidence type="ECO:0000256" key="2">
    <source>
        <dbReference type="ARBA" id="ARBA00008109"/>
    </source>
</evidence>
<evidence type="ECO:0000256" key="3">
    <source>
        <dbReference type="ARBA" id="ARBA00022692"/>
    </source>
</evidence>
<evidence type="ECO:0000256" key="4">
    <source>
        <dbReference type="ARBA" id="ARBA00022723"/>
    </source>
</evidence>
<dbReference type="Pfam" id="PF16212">
    <property type="entry name" value="PhoLip_ATPase_C"/>
    <property type="match status" value="1"/>
</dbReference>
<dbReference type="GO" id="GO:0005524">
    <property type="term" value="F:ATP binding"/>
    <property type="evidence" value="ECO:0007669"/>
    <property type="project" value="UniProtKB-UniRule"/>
</dbReference>
<dbReference type="CDD" id="cd09272">
    <property type="entry name" value="RNase_HI_RT_Ty1"/>
    <property type="match status" value="1"/>
</dbReference>
<dbReference type="Proteomes" id="UP001172457">
    <property type="component" value="Chromosome 1"/>
</dbReference>
<feature type="transmembrane region" description="Helical" evidence="14">
    <location>
        <begin position="1356"/>
        <end position="1379"/>
    </location>
</feature>
<dbReference type="InterPro" id="IPR036412">
    <property type="entry name" value="HAD-like_sf"/>
</dbReference>
<feature type="transmembrane region" description="Helical" evidence="14">
    <location>
        <begin position="1326"/>
        <end position="1344"/>
    </location>
</feature>
<dbReference type="Pfam" id="PF00665">
    <property type="entry name" value="rve"/>
    <property type="match status" value="1"/>
</dbReference>
<dbReference type="Gene3D" id="3.30.420.10">
    <property type="entry name" value="Ribonuclease H-like superfamily/Ribonuclease H"/>
    <property type="match status" value="2"/>
</dbReference>
<dbReference type="InterPro" id="IPR013103">
    <property type="entry name" value="RVT_2"/>
</dbReference>
<feature type="binding site" evidence="13">
    <location>
        <position position="1156"/>
    </location>
    <ligand>
        <name>Mg(2+)</name>
        <dbReference type="ChEBI" id="CHEBI:18420"/>
    </ligand>
</feature>
<dbReference type="NCBIfam" id="TIGR01652">
    <property type="entry name" value="ATPase-Plipid"/>
    <property type="match status" value="1"/>
</dbReference>
<dbReference type="GO" id="GO:0140326">
    <property type="term" value="F:ATPase-coupled intramembrane lipid transporter activity"/>
    <property type="evidence" value="ECO:0007669"/>
    <property type="project" value="UniProtKB-EC"/>
</dbReference>
<dbReference type="InterPro" id="IPR032630">
    <property type="entry name" value="P_typ_ATPase_c"/>
</dbReference>
<dbReference type="PANTHER" id="PTHR24092:SF182">
    <property type="entry name" value="PHOSPHOLIPID-TRANSPORTING ATPASE"/>
    <property type="match status" value="1"/>
</dbReference>
<gene>
    <name evidence="16" type="ORF">OSB04_004250</name>
</gene>
<evidence type="ECO:0000256" key="6">
    <source>
        <dbReference type="ARBA" id="ARBA00022840"/>
    </source>
</evidence>
<sequence>MNNTILDDDSILAYLHNVLYFVAKPHNGIYEIDMQNSRNFESMYNVNNKRIKRGLNQTYLWHCRLGHINKKRIAKLQADGVLESCDDSYDVCESCLMGKMTKAPFKGKPERATELLEIIHTDVCGPFSLTTRNGHRYFITFTDDFSRFGYVYLMRNKSESFEFFKEFQNEVENQLGKKIKRLRPDRGREYLSQEFIDHLREHGIVSQLTPPGTPQHNGVSERRNRTLLDMVRSMMSRTTLPKSFWGYALETAARILNNAPTKKTNKTPYELWTGKIPKVSYMKIWGCEAYVKREASSKLDPRSEKCIFVGYPKETIGYYFYKPRENKVFVARRGEFLENDFLKGTTTGDTIDLEEIQEPQDETMVDTDNQHDVEPQQDVESNNEIQTIRRSSRYRQEPERYGYLIGSDDTVDDEPVTYQEAVSGLESDKWHDAMKAEIQSMLDNQVWDLVDAPIGCKVVRNKWVFKKKTDMDGIVHTYKARLVAKGFTQTQGVDYDENFSPVAMIKSIRILLAIAAYHDYEIWQMDVKTAFLNGTLSEDVYMFPEKVCKLQRSIYGLKQASRNWNLRFDEKIKEFGFLKNEDEPCVYKKVSGSIIVFLILYVDDILIIGNNIPTLESVKAWLGKCFAMKDLGEAAYILGIKIYRDRSRRLIGLSQSTYIDKILKRFKMEGSKRGNLPMVHGVHLSKTQCPSSKEDMNRMKGVPYASAIGSIMYAMLFTRPDVSYALSMTSRYQSNPGDAHWVAVKNILRYLRRTKDMFLLYGGQERDLCIQGYTDASFQTDRDDYKSQSGYVFVLNGGAVSWKSYKQSTIADSTTESEYIAASDAAKEAVWMKKFITDLGVVPSICNPVEIYCDNEGAIAQAKEPRSHQRSKHIMRRYHLIREIIERGDVKICKVRSEDNPADPLTKPLSQSKHDAHISSIGLRKDFCFVTIEFMISAAFSGYESFKILQFRMKPERFCYCAKVQTAFAYKKLQVSEYSAWNDEFVKAKTSINGADRDAILEHLSDMIETDLILVGATAVEDKLQQGVRDKMETAINIGFACNLLRKGMKQICITTNGEGGDQKVEKENILMQITNASEMVKLEKDPDVAFGLIIDGKTLTFALEDNLKDQFFNLAIGCASVICCRVSPKQKALVTRLVKKGTGKTTLAIGDGANDVGMIQEADIGVGISGVEGMQAVMASDFAIAKFRFLERLLLVHGHWCYKRIAQMICYFFYKNTAFGLTLFYYEVFTGFSGQSLYDDWYMLLFNVFLTSLPVISLGVFEQDVSAETCLQFPLLYKQGPRNVFFNWYRIIGWMGNGLYCSIVVFFFNIFIFYDKAFQADGQTADMAVVGTTMFTCVVYSVNYQIALMMSHFTWIQHVLIGFSIGAWHIFLVFYGMFSPNVSKNVYQIFIEALAPAPERAVYNIPKINIQTP</sequence>
<evidence type="ECO:0000256" key="5">
    <source>
        <dbReference type="ARBA" id="ARBA00022741"/>
    </source>
</evidence>
<comment type="cofactor">
    <cofactor evidence="13">
        <name>Mg(2+)</name>
        <dbReference type="ChEBI" id="CHEBI:18420"/>
    </cofactor>
</comment>
<dbReference type="InterPro" id="IPR057670">
    <property type="entry name" value="SH3_retrovirus"/>
</dbReference>
<feature type="binding site" evidence="12">
    <location>
        <position position="1156"/>
    </location>
    <ligand>
        <name>ATP</name>
        <dbReference type="ChEBI" id="CHEBI:30616"/>
    </ligand>
</feature>
<dbReference type="InterPro" id="IPR036397">
    <property type="entry name" value="RNaseH_sf"/>
</dbReference>
<organism evidence="16 17">
    <name type="scientific">Centaurea solstitialis</name>
    <name type="common">yellow star-thistle</name>
    <dbReference type="NCBI Taxonomy" id="347529"/>
    <lineage>
        <taxon>Eukaryota</taxon>
        <taxon>Viridiplantae</taxon>
        <taxon>Streptophyta</taxon>
        <taxon>Embryophyta</taxon>
        <taxon>Tracheophyta</taxon>
        <taxon>Spermatophyta</taxon>
        <taxon>Magnoliopsida</taxon>
        <taxon>eudicotyledons</taxon>
        <taxon>Gunneridae</taxon>
        <taxon>Pentapetalae</taxon>
        <taxon>asterids</taxon>
        <taxon>campanulids</taxon>
        <taxon>Asterales</taxon>
        <taxon>Asteraceae</taxon>
        <taxon>Carduoideae</taxon>
        <taxon>Cardueae</taxon>
        <taxon>Centaureinae</taxon>
        <taxon>Centaurea</taxon>
    </lineage>
</organism>
<comment type="caution">
    <text evidence="14">Lacks conserved residue(s) required for the propagation of feature annotation.</text>
</comment>
<evidence type="ECO:0000256" key="14">
    <source>
        <dbReference type="RuleBase" id="RU362033"/>
    </source>
</evidence>
<evidence type="ECO:0000313" key="17">
    <source>
        <dbReference type="Proteomes" id="UP001172457"/>
    </source>
</evidence>
<dbReference type="GO" id="GO:0000287">
    <property type="term" value="F:magnesium ion binding"/>
    <property type="evidence" value="ECO:0007669"/>
    <property type="project" value="UniProtKB-UniRule"/>
</dbReference>
<dbReference type="GO" id="GO:0045332">
    <property type="term" value="P:phospholipid translocation"/>
    <property type="evidence" value="ECO:0007669"/>
    <property type="project" value="TreeGrafter"/>
</dbReference>
<dbReference type="PROSITE" id="PS50994">
    <property type="entry name" value="INTEGRASE"/>
    <property type="match status" value="1"/>
</dbReference>
<dbReference type="Pfam" id="PF07727">
    <property type="entry name" value="RVT_2"/>
    <property type="match status" value="1"/>
</dbReference>
<dbReference type="GO" id="GO:0015074">
    <property type="term" value="P:DNA integration"/>
    <property type="evidence" value="ECO:0007669"/>
    <property type="project" value="InterPro"/>
</dbReference>
<feature type="binding site" evidence="12">
    <location>
        <position position="1126"/>
    </location>
    <ligand>
        <name>ATP</name>
        <dbReference type="ChEBI" id="CHEBI:30616"/>
    </ligand>
</feature>
<evidence type="ECO:0000256" key="12">
    <source>
        <dbReference type="PIRSR" id="PIRSR606539-2"/>
    </source>
</evidence>
<feature type="binding site" evidence="12">
    <location>
        <position position="1155"/>
    </location>
    <ligand>
        <name>ATP</name>
        <dbReference type="ChEBI" id="CHEBI:30616"/>
    </ligand>
</feature>
<evidence type="ECO:0000256" key="10">
    <source>
        <dbReference type="ARBA" id="ARBA00023136"/>
    </source>
</evidence>
<dbReference type="Pfam" id="PF25597">
    <property type="entry name" value="SH3_retrovirus"/>
    <property type="match status" value="1"/>
</dbReference>
<evidence type="ECO:0000256" key="7">
    <source>
        <dbReference type="ARBA" id="ARBA00022842"/>
    </source>
</evidence>
<dbReference type="InterPro" id="IPR023298">
    <property type="entry name" value="ATPase_P-typ_TM_dom_sf"/>
</dbReference>
<evidence type="ECO:0000256" key="8">
    <source>
        <dbReference type="ARBA" id="ARBA00022967"/>
    </source>
</evidence>
<dbReference type="SUPFAM" id="SSF56784">
    <property type="entry name" value="HAD-like"/>
    <property type="match status" value="1"/>
</dbReference>
<comment type="caution">
    <text evidence="16">The sequence shown here is derived from an EMBL/GenBank/DDBJ whole genome shotgun (WGS) entry which is preliminary data.</text>
</comment>
<evidence type="ECO:0000313" key="16">
    <source>
        <dbReference type="EMBL" id="KAJ9568284.1"/>
    </source>
</evidence>
<dbReference type="InterPro" id="IPR001584">
    <property type="entry name" value="Integrase_cat-core"/>
</dbReference>
<dbReference type="SUPFAM" id="SSF56672">
    <property type="entry name" value="DNA/RNA polymerases"/>
    <property type="match status" value="1"/>
</dbReference>
<evidence type="ECO:0000256" key="13">
    <source>
        <dbReference type="PIRSR" id="PIRSR606539-3"/>
    </source>
</evidence>
<dbReference type="GO" id="GO:0016887">
    <property type="term" value="F:ATP hydrolysis activity"/>
    <property type="evidence" value="ECO:0007669"/>
    <property type="project" value="InterPro"/>
</dbReference>
<dbReference type="InterPro" id="IPR025724">
    <property type="entry name" value="GAG-pre-integrase_dom"/>
</dbReference>
<comment type="subcellular location">
    <subcellularLocation>
        <location evidence="1 14">Membrane</location>
        <topology evidence="1 14">Multi-pass membrane protein</topology>
    </subcellularLocation>
</comment>
<dbReference type="InterPro" id="IPR043502">
    <property type="entry name" value="DNA/RNA_pol_sf"/>
</dbReference>
<accession>A0AA38TY66</accession>
<keyword evidence="10 14" id="KW-0472">Membrane</keyword>
<keyword evidence="3 14" id="KW-0812">Transmembrane</keyword>
<name>A0AA38TY66_9ASTR</name>
<evidence type="ECO:0000256" key="9">
    <source>
        <dbReference type="ARBA" id="ARBA00022989"/>
    </source>
</evidence>
<dbReference type="InterPro" id="IPR023214">
    <property type="entry name" value="HAD_sf"/>
</dbReference>
<comment type="catalytic activity">
    <reaction evidence="11 14">
        <text>ATP + H2O + phospholipidSide 1 = ADP + phosphate + phospholipidSide 2.</text>
        <dbReference type="EC" id="7.6.2.1"/>
    </reaction>
</comment>
<protein>
    <recommendedName>
        <fullName evidence="14">Phospholipid-transporting ATPase</fullName>
        <ecNumber evidence="14">7.6.2.1</ecNumber>
    </recommendedName>
</protein>
<evidence type="ECO:0000256" key="1">
    <source>
        <dbReference type="ARBA" id="ARBA00004141"/>
    </source>
</evidence>
<keyword evidence="4 13" id="KW-0479">Metal-binding</keyword>
<dbReference type="SUPFAM" id="SSF81665">
    <property type="entry name" value="Calcium ATPase, transmembrane domain M"/>
    <property type="match status" value="1"/>
</dbReference>
<feature type="binding site" evidence="12">
    <location>
        <position position="1132"/>
    </location>
    <ligand>
        <name>ATP</name>
        <dbReference type="ChEBI" id="CHEBI:30616"/>
    </ligand>
</feature>
<dbReference type="FunFam" id="3.40.50.1000:FF:000014">
    <property type="entry name" value="Phospholipid-transporting ATPase"/>
    <property type="match status" value="1"/>
</dbReference>
<reference evidence="16" key="1">
    <citation type="submission" date="2023-03" db="EMBL/GenBank/DDBJ databases">
        <title>Chromosome-scale reference genome and RAD-based genetic map of yellow starthistle (Centaurea solstitialis) reveal putative structural variation and QTLs associated with invader traits.</title>
        <authorList>
            <person name="Reatini B."/>
            <person name="Cang F.A."/>
            <person name="Jiang Q."/>
            <person name="Mckibben M.T.W."/>
            <person name="Barker M.S."/>
            <person name="Rieseberg L.H."/>
            <person name="Dlugosch K.M."/>
        </authorList>
    </citation>
    <scope>NUCLEOTIDE SEQUENCE</scope>
    <source>
        <strain evidence="16">CAN-66</strain>
        <tissue evidence="16">Leaf</tissue>
    </source>
</reference>
<dbReference type="SUPFAM" id="SSF53098">
    <property type="entry name" value="Ribonuclease H-like"/>
    <property type="match status" value="1"/>
</dbReference>
<dbReference type="InterPro" id="IPR001757">
    <property type="entry name" value="P_typ_ATPase"/>
</dbReference>
<keyword evidence="8 14" id="KW-1278">Translocase</keyword>
<dbReference type="GO" id="GO:0003676">
    <property type="term" value="F:nucleic acid binding"/>
    <property type="evidence" value="ECO:0007669"/>
    <property type="project" value="InterPro"/>
</dbReference>
<keyword evidence="7 13" id="KW-0460">Magnesium</keyword>
<comment type="similarity">
    <text evidence="2 14">Belongs to the cation transport ATPase (P-type) (TC 3.A.3) family. Type IV subfamily.</text>
</comment>
<keyword evidence="6 12" id="KW-0067">ATP-binding</keyword>
<dbReference type="PANTHER" id="PTHR24092">
    <property type="entry name" value="PROBABLE PHOSPHOLIPID-TRANSPORTING ATPASE"/>
    <property type="match status" value="1"/>
</dbReference>
<dbReference type="Gene3D" id="3.40.50.1000">
    <property type="entry name" value="HAD superfamily/HAD-like"/>
    <property type="match status" value="1"/>
</dbReference>
<keyword evidence="9 14" id="KW-1133">Transmembrane helix</keyword>
<feature type="domain" description="Integrase catalytic" evidence="15">
    <location>
        <begin position="105"/>
        <end position="276"/>
    </location>
</feature>
<dbReference type="EC" id="7.6.2.1" evidence="14"/>
<feature type="transmembrane region" description="Helical" evidence="14">
    <location>
        <begin position="1292"/>
        <end position="1314"/>
    </location>
</feature>
<proteinExistence type="inferred from homology"/>
<evidence type="ECO:0000256" key="11">
    <source>
        <dbReference type="ARBA" id="ARBA00034036"/>
    </source>
</evidence>
<feature type="binding site" evidence="13">
    <location>
        <position position="1152"/>
    </location>
    <ligand>
        <name>Mg(2+)</name>
        <dbReference type="ChEBI" id="CHEBI:18420"/>
    </ligand>
</feature>
<feature type="binding site" evidence="12">
    <location>
        <position position="1030"/>
    </location>
    <ligand>
        <name>ATP</name>
        <dbReference type="ChEBI" id="CHEBI:30616"/>
    </ligand>
</feature>
<keyword evidence="17" id="KW-1185">Reference proteome</keyword>
<dbReference type="EMBL" id="JARYMX010000001">
    <property type="protein sequence ID" value="KAJ9568284.1"/>
    <property type="molecule type" value="Genomic_DNA"/>
</dbReference>
<dbReference type="Pfam" id="PF13976">
    <property type="entry name" value="gag_pre-integrs"/>
    <property type="match status" value="1"/>
</dbReference>
<dbReference type="NCBIfam" id="TIGR01494">
    <property type="entry name" value="ATPase_P-type"/>
    <property type="match status" value="1"/>
</dbReference>
<dbReference type="GO" id="GO:0005886">
    <property type="term" value="C:plasma membrane"/>
    <property type="evidence" value="ECO:0007669"/>
    <property type="project" value="TreeGrafter"/>
</dbReference>
<evidence type="ECO:0000259" key="15">
    <source>
        <dbReference type="PROSITE" id="PS50994"/>
    </source>
</evidence>
<dbReference type="InterPro" id="IPR006539">
    <property type="entry name" value="P-type_ATPase_IV"/>
</dbReference>
<keyword evidence="5 12" id="KW-0547">Nucleotide-binding</keyword>
<dbReference type="InterPro" id="IPR012337">
    <property type="entry name" value="RNaseH-like_sf"/>
</dbReference>